<sequence>MVASSKRVVDGEEQRSSCSRYRLDTVSDLWAQGFAPGEVNLTQLQQEPCVDGWTYSKDIYQSTIVTEFDIVCSDQWKQPLTTTVYFSGILFGSFVLGQVSDRFGRKPVFFGTIAFQALSMFAQAFSSSWIMFTTFIFFTGVGHIGNLVSAFVLGAEILIGRARVMFTTLGMGLSFATGYMMVPLLAYFLRNWKYLQMALALPSLLYLPFWWFIPESPRWLLSQGRVEEAEAIMQKAAHTNKVKAPVVIFEDFNTGDEEAKNEKHHTMLDLFRTSNIRRTTIILCLLWFSMCTGYYGISLNTSKLTPDPYLGSLFSAAVEVPASFCIWFGLKHLSRRILVGGSLFIGGASFLLKLAIPSSLLWLTVTMEMIGLPNGTEKYSYGDLLHILPSGKLPRPIHLTTEFEINIPTPSGDGVVSSRVLYRSRLSSRDL</sequence>
<dbReference type="Proteomes" id="UP001497482">
    <property type="component" value="Chromosome 11"/>
</dbReference>
<evidence type="ECO:0000256" key="4">
    <source>
        <dbReference type="ARBA" id="ARBA00023136"/>
    </source>
</evidence>
<feature type="transmembrane region" description="Helical" evidence="5">
    <location>
        <begin position="194"/>
        <end position="213"/>
    </location>
</feature>
<feature type="domain" description="Major facilitator superfamily (MFS) profile" evidence="6">
    <location>
        <begin position="1"/>
        <end position="431"/>
    </location>
</feature>
<dbReference type="EMBL" id="OZ035833">
    <property type="protein sequence ID" value="CAL1573359.1"/>
    <property type="molecule type" value="Genomic_DNA"/>
</dbReference>
<evidence type="ECO:0000259" key="6">
    <source>
        <dbReference type="PROSITE" id="PS50850"/>
    </source>
</evidence>
<feature type="transmembrane region" description="Helical" evidence="5">
    <location>
        <begin position="309"/>
        <end position="330"/>
    </location>
</feature>
<evidence type="ECO:0000256" key="1">
    <source>
        <dbReference type="ARBA" id="ARBA00004141"/>
    </source>
</evidence>
<evidence type="ECO:0000256" key="5">
    <source>
        <dbReference type="SAM" id="Phobius"/>
    </source>
</evidence>
<dbReference type="SUPFAM" id="SSF103473">
    <property type="entry name" value="MFS general substrate transporter"/>
    <property type="match status" value="1"/>
</dbReference>
<evidence type="ECO:0000256" key="3">
    <source>
        <dbReference type="ARBA" id="ARBA00022989"/>
    </source>
</evidence>
<keyword evidence="8" id="KW-1185">Reference proteome</keyword>
<keyword evidence="2 5" id="KW-0812">Transmembrane</keyword>
<protein>
    <recommendedName>
        <fullName evidence="6">Major facilitator superfamily (MFS) profile domain-containing protein</fullName>
    </recommendedName>
</protein>
<accession>A0AAV2J745</accession>
<dbReference type="PROSITE" id="PS50850">
    <property type="entry name" value="MFS"/>
    <property type="match status" value="1"/>
</dbReference>
<feature type="transmembrane region" description="Helical" evidence="5">
    <location>
        <begin position="107"/>
        <end position="125"/>
    </location>
</feature>
<dbReference type="InterPro" id="IPR036259">
    <property type="entry name" value="MFS_trans_sf"/>
</dbReference>
<dbReference type="PANTHER" id="PTHR24064">
    <property type="entry name" value="SOLUTE CARRIER FAMILY 22 MEMBER"/>
    <property type="match status" value="1"/>
</dbReference>
<evidence type="ECO:0000313" key="8">
    <source>
        <dbReference type="Proteomes" id="UP001497482"/>
    </source>
</evidence>
<evidence type="ECO:0000256" key="2">
    <source>
        <dbReference type="ARBA" id="ARBA00022692"/>
    </source>
</evidence>
<dbReference type="AlphaFoldDB" id="A0AAV2J745"/>
<keyword evidence="4 5" id="KW-0472">Membrane</keyword>
<feature type="transmembrane region" description="Helical" evidence="5">
    <location>
        <begin position="337"/>
        <end position="356"/>
    </location>
</feature>
<dbReference type="GO" id="GO:0016020">
    <property type="term" value="C:membrane"/>
    <property type="evidence" value="ECO:0007669"/>
    <property type="project" value="UniProtKB-SubCell"/>
</dbReference>
<dbReference type="InterPro" id="IPR020846">
    <property type="entry name" value="MFS_dom"/>
</dbReference>
<dbReference type="PROSITE" id="PS00216">
    <property type="entry name" value="SUGAR_TRANSPORT_1"/>
    <property type="match status" value="1"/>
</dbReference>
<keyword evidence="3 5" id="KW-1133">Transmembrane helix</keyword>
<dbReference type="InterPro" id="IPR005828">
    <property type="entry name" value="MFS_sugar_transport-like"/>
</dbReference>
<feature type="transmembrane region" description="Helical" evidence="5">
    <location>
        <begin position="280"/>
        <end position="297"/>
    </location>
</feature>
<name>A0AAV2J745_KNICA</name>
<feature type="transmembrane region" description="Helical" evidence="5">
    <location>
        <begin position="131"/>
        <end position="153"/>
    </location>
</feature>
<feature type="transmembrane region" description="Helical" evidence="5">
    <location>
        <begin position="165"/>
        <end position="188"/>
    </location>
</feature>
<dbReference type="Gene3D" id="1.20.1250.20">
    <property type="entry name" value="MFS general substrate transporter like domains"/>
    <property type="match status" value="1"/>
</dbReference>
<reference evidence="7 8" key="1">
    <citation type="submission" date="2024-04" db="EMBL/GenBank/DDBJ databases">
        <authorList>
            <person name="Waldvogel A.-M."/>
            <person name="Schoenle A."/>
        </authorList>
    </citation>
    <scope>NUCLEOTIDE SEQUENCE [LARGE SCALE GENOMIC DNA]</scope>
</reference>
<gene>
    <name evidence="7" type="ORF">KC01_LOCUS5279</name>
</gene>
<comment type="subcellular location">
    <subcellularLocation>
        <location evidence="1">Membrane</location>
        <topology evidence="1">Multi-pass membrane protein</topology>
    </subcellularLocation>
</comment>
<evidence type="ECO:0000313" key="7">
    <source>
        <dbReference type="EMBL" id="CAL1573359.1"/>
    </source>
</evidence>
<dbReference type="InterPro" id="IPR005829">
    <property type="entry name" value="Sugar_transporter_CS"/>
</dbReference>
<dbReference type="Pfam" id="PF00083">
    <property type="entry name" value="Sugar_tr"/>
    <property type="match status" value="1"/>
</dbReference>
<organism evidence="7 8">
    <name type="scientific">Knipowitschia caucasica</name>
    <name type="common">Caucasian dwarf goby</name>
    <name type="synonym">Pomatoschistus caucasicus</name>
    <dbReference type="NCBI Taxonomy" id="637954"/>
    <lineage>
        <taxon>Eukaryota</taxon>
        <taxon>Metazoa</taxon>
        <taxon>Chordata</taxon>
        <taxon>Craniata</taxon>
        <taxon>Vertebrata</taxon>
        <taxon>Euteleostomi</taxon>
        <taxon>Actinopterygii</taxon>
        <taxon>Neopterygii</taxon>
        <taxon>Teleostei</taxon>
        <taxon>Neoteleostei</taxon>
        <taxon>Acanthomorphata</taxon>
        <taxon>Gobiaria</taxon>
        <taxon>Gobiiformes</taxon>
        <taxon>Gobioidei</taxon>
        <taxon>Gobiidae</taxon>
        <taxon>Gobiinae</taxon>
        <taxon>Knipowitschia</taxon>
    </lineage>
</organism>
<dbReference type="GO" id="GO:0022857">
    <property type="term" value="F:transmembrane transporter activity"/>
    <property type="evidence" value="ECO:0007669"/>
    <property type="project" value="InterPro"/>
</dbReference>
<proteinExistence type="predicted"/>